<dbReference type="GO" id="GO:0016779">
    <property type="term" value="F:nucleotidyltransferase activity"/>
    <property type="evidence" value="ECO:0007669"/>
    <property type="project" value="UniProtKB-KW"/>
</dbReference>
<keyword evidence="11" id="KW-0834">Unfolded protein response</keyword>
<comment type="subunit">
    <text evidence="14">Interacts with KPNB1.</text>
</comment>
<evidence type="ECO:0000259" key="17">
    <source>
        <dbReference type="PROSITE" id="PS51059"/>
    </source>
</evidence>
<keyword evidence="5" id="KW-0548">Nucleotidyltransferase</keyword>
<dbReference type="Pfam" id="PF00644">
    <property type="entry name" value="PARP"/>
    <property type="match status" value="1"/>
</dbReference>
<evidence type="ECO:0000256" key="8">
    <source>
        <dbReference type="ARBA" id="ARBA00022989"/>
    </source>
</evidence>
<feature type="transmembrane region" description="Helical" evidence="16">
    <location>
        <begin position="305"/>
        <end position="331"/>
    </location>
</feature>
<comment type="function">
    <text evidence="13">Intracellular mono-ADP-ribosyltransferase that plays a role in different processes, such as protein translation and unfolded protein response (UPR), through the mono-ADP-ribosylation of proteins involved in those processes. Acts as an inhibitor of protein translation by catalyzing mono-ADP-ribosylation of ribosomal subunits, such as RPL14 and RPS6, thereby inhibiting polysome assembly and mRNA loading. Mono-ADP-ribosylation of ribosomal subunits is promoted by NMNAT2. Involved in the unfolded protein response (UPR) by ADP-ribosylating and activating EIF2AK3 and ERN1, two important UPR effectors. May also mediate mono-ADP-ribosylation of karyopherin KPNB1 a nuclear import factor. May not modify proteins on arginine or cysteine residues compared to other mono-ADP-ribosyltransferases.</text>
</comment>
<evidence type="ECO:0000256" key="16">
    <source>
        <dbReference type="SAM" id="Phobius"/>
    </source>
</evidence>
<comment type="subcellular location">
    <subcellularLocation>
        <location evidence="1">Endoplasmic reticulum membrane</location>
        <topology evidence="1">Single-pass type IV membrane protein</topology>
    </subcellularLocation>
</comment>
<accession>A0A8S4BL14</accession>
<organism evidence="18 19">
    <name type="scientific">Menidia menidia</name>
    <name type="common">Atlantic silverside</name>
    <dbReference type="NCBI Taxonomy" id="238744"/>
    <lineage>
        <taxon>Eukaryota</taxon>
        <taxon>Metazoa</taxon>
        <taxon>Chordata</taxon>
        <taxon>Craniata</taxon>
        <taxon>Vertebrata</taxon>
        <taxon>Euteleostomi</taxon>
        <taxon>Actinopterygii</taxon>
        <taxon>Neopterygii</taxon>
        <taxon>Teleostei</taxon>
        <taxon>Neoteleostei</taxon>
        <taxon>Acanthomorphata</taxon>
        <taxon>Ovalentaria</taxon>
        <taxon>Atherinomorphae</taxon>
        <taxon>Atheriniformes</taxon>
        <taxon>Atherinopsidae</taxon>
        <taxon>Menidiinae</taxon>
        <taxon>Menidia</taxon>
    </lineage>
</organism>
<dbReference type="GO" id="GO:0006986">
    <property type="term" value="P:response to unfolded protein"/>
    <property type="evidence" value="ECO:0007669"/>
    <property type="project" value="UniProtKB-KW"/>
</dbReference>
<comment type="similarity">
    <text evidence="12">Belongs to the ARTD/PARP family.</text>
</comment>
<dbReference type="Pfam" id="PF18084">
    <property type="entry name" value="ARTD15_N"/>
    <property type="match status" value="1"/>
</dbReference>
<keyword evidence="19" id="KW-1185">Reference proteome</keyword>
<evidence type="ECO:0000313" key="18">
    <source>
        <dbReference type="EMBL" id="CAG5957854.1"/>
    </source>
</evidence>
<keyword evidence="10 16" id="KW-0472">Membrane</keyword>
<evidence type="ECO:0000256" key="13">
    <source>
        <dbReference type="ARBA" id="ARBA00056446"/>
    </source>
</evidence>
<dbReference type="InterPro" id="IPR051838">
    <property type="entry name" value="ARTD_PARP"/>
</dbReference>
<keyword evidence="9 15" id="KW-0520">NAD</keyword>
<dbReference type="FunFam" id="3.90.228.10:FF:000005">
    <property type="entry name" value="Poly [ADP-ribose] polymerase"/>
    <property type="match status" value="1"/>
</dbReference>
<dbReference type="PROSITE" id="PS51059">
    <property type="entry name" value="PARP_CATALYTIC"/>
    <property type="match status" value="1"/>
</dbReference>
<evidence type="ECO:0000256" key="1">
    <source>
        <dbReference type="ARBA" id="ARBA00004163"/>
    </source>
</evidence>
<evidence type="ECO:0000256" key="7">
    <source>
        <dbReference type="ARBA" id="ARBA00022824"/>
    </source>
</evidence>
<evidence type="ECO:0000313" key="19">
    <source>
        <dbReference type="Proteomes" id="UP000677803"/>
    </source>
</evidence>
<evidence type="ECO:0000256" key="3">
    <source>
        <dbReference type="ARBA" id="ARBA00022679"/>
    </source>
</evidence>
<keyword evidence="2 15" id="KW-0328">Glycosyltransferase</keyword>
<evidence type="ECO:0000256" key="5">
    <source>
        <dbReference type="ARBA" id="ARBA00022695"/>
    </source>
</evidence>
<dbReference type="GO" id="GO:0005789">
    <property type="term" value="C:endoplasmic reticulum membrane"/>
    <property type="evidence" value="ECO:0007669"/>
    <property type="project" value="UniProtKB-SubCell"/>
</dbReference>
<keyword evidence="3 15" id="KW-0808">Transferase</keyword>
<dbReference type="OrthoDB" id="19501at2759"/>
<dbReference type="Proteomes" id="UP000677803">
    <property type="component" value="Unassembled WGS sequence"/>
</dbReference>
<dbReference type="PANTHER" id="PTHR21328">
    <property type="entry name" value="POLY ADP-RIBOSE POLYMERASE FAMILY, MEMBER PARP"/>
    <property type="match status" value="1"/>
</dbReference>
<gene>
    <name evidence="18" type="ORF">MMEN_LOCUS14738</name>
</gene>
<evidence type="ECO:0000256" key="10">
    <source>
        <dbReference type="ARBA" id="ARBA00023136"/>
    </source>
</evidence>
<evidence type="ECO:0000256" key="15">
    <source>
        <dbReference type="RuleBase" id="RU362114"/>
    </source>
</evidence>
<evidence type="ECO:0000256" key="12">
    <source>
        <dbReference type="ARBA" id="ARBA00024347"/>
    </source>
</evidence>
<name>A0A8S4BL14_9TELE</name>
<evidence type="ECO:0000256" key="4">
    <source>
        <dbReference type="ARBA" id="ARBA00022692"/>
    </source>
</evidence>
<keyword evidence="4 16" id="KW-0812">Transmembrane</keyword>
<sequence length="336" mass="38206">MSKTGELGMQPQLPPEAVRELVSSCLHRDPVAADLRCSLFVAAAKSYKRDSLLRPFPPLYISGDNKDFEELLADVNSLPGVRELVRLRPGEGGHHLALTHWILSSKSFAVKTLQKDEYAKICDLTEDEGISAPVPDFLFELEYSDHVNARFEKMREGREVFYAFHGSRLENFHSIIHNGLHCHLNKNSVFGEGTYLTSDLSMAVLYSPHSSGWQESILGPLLSCVALCEVIDHPDVKCQVKKKDSEVIDRQRSRAKNSEGGDVPHKYFIVTNNQLLRVKYLLVYSQRKHLSRHSRSSSWLLRHHFAIMMSLYLLLLIFIGALNSSAFLSFWNRLLR</sequence>
<dbReference type="Gene3D" id="3.90.228.10">
    <property type="match status" value="1"/>
</dbReference>
<dbReference type="GO" id="GO:0003950">
    <property type="term" value="F:NAD+ poly-ADP-ribosyltransferase activity"/>
    <property type="evidence" value="ECO:0007669"/>
    <property type="project" value="UniProtKB-UniRule"/>
</dbReference>
<keyword evidence="7" id="KW-0256">Endoplasmic reticulum</keyword>
<evidence type="ECO:0000256" key="14">
    <source>
        <dbReference type="ARBA" id="ARBA00062100"/>
    </source>
</evidence>
<keyword evidence="8 16" id="KW-1133">Transmembrane helix</keyword>
<dbReference type="AlphaFoldDB" id="A0A8S4BL14"/>
<dbReference type="EC" id="2.4.2.-" evidence="15"/>
<evidence type="ECO:0000256" key="2">
    <source>
        <dbReference type="ARBA" id="ARBA00022676"/>
    </source>
</evidence>
<protein>
    <recommendedName>
        <fullName evidence="15">Poly [ADP-ribose] polymerase</fullName>
        <shortName evidence="15">PARP</shortName>
        <ecNumber evidence="15">2.4.2.-</ecNumber>
    </recommendedName>
</protein>
<dbReference type="EMBL" id="CAJRST010022223">
    <property type="protein sequence ID" value="CAG5957854.1"/>
    <property type="molecule type" value="Genomic_DNA"/>
</dbReference>
<evidence type="ECO:0000256" key="11">
    <source>
        <dbReference type="ARBA" id="ARBA00023230"/>
    </source>
</evidence>
<dbReference type="InterPro" id="IPR041400">
    <property type="entry name" value="PARP16_N"/>
</dbReference>
<evidence type="ECO:0000256" key="6">
    <source>
        <dbReference type="ARBA" id="ARBA00022765"/>
    </source>
</evidence>
<comment type="caution">
    <text evidence="18">The sequence shown here is derived from an EMBL/GenBank/DDBJ whole genome shotgun (WGS) entry which is preliminary data.</text>
</comment>
<reference evidence="18" key="1">
    <citation type="submission" date="2021-05" db="EMBL/GenBank/DDBJ databases">
        <authorList>
            <person name="Tigano A."/>
        </authorList>
    </citation>
    <scope>NUCLEOTIDE SEQUENCE</scope>
</reference>
<dbReference type="SUPFAM" id="SSF56399">
    <property type="entry name" value="ADP-ribosylation"/>
    <property type="match status" value="1"/>
</dbReference>
<feature type="domain" description="PARP catalytic" evidence="17">
    <location>
        <begin position="90"/>
        <end position="293"/>
    </location>
</feature>
<proteinExistence type="inferred from homology"/>
<evidence type="ECO:0000256" key="9">
    <source>
        <dbReference type="ARBA" id="ARBA00023027"/>
    </source>
</evidence>
<keyword evidence="6" id="KW-0013">ADP-ribosylation</keyword>
<dbReference type="InterPro" id="IPR012317">
    <property type="entry name" value="Poly(ADP-ribose)pol_cat_dom"/>
</dbReference>